<keyword evidence="1" id="KW-1133">Transmembrane helix</keyword>
<feature type="transmembrane region" description="Helical" evidence="1">
    <location>
        <begin position="53"/>
        <end position="73"/>
    </location>
</feature>
<evidence type="ECO:0000256" key="1">
    <source>
        <dbReference type="SAM" id="Phobius"/>
    </source>
</evidence>
<keyword evidence="1 2" id="KW-0812">Transmembrane</keyword>
<reference evidence="2 4" key="1">
    <citation type="journal article" date="2011" name="Nature">
        <title>The Medicago genome provides insight into the evolution of rhizobial symbioses.</title>
        <authorList>
            <person name="Young N.D."/>
            <person name="Debelle F."/>
            <person name="Oldroyd G.E."/>
            <person name="Geurts R."/>
            <person name="Cannon S.B."/>
            <person name="Udvardi M.K."/>
            <person name="Benedito V.A."/>
            <person name="Mayer K.F."/>
            <person name="Gouzy J."/>
            <person name="Schoof H."/>
            <person name="Van de Peer Y."/>
            <person name="Proost S."/>
            <person name="Cook D.R."/>
            <person name="Meyers B.C."/>
            <person name="Spannagl M."/>
            <person name="Cheung F."/>
            <person name="De Mita S."/>
            <person name="Krishnakumar V."/>
            <person name="Gundlach H."/>
            <person name="Zhou S."/>
            <person name="Mudge J."/>
            <person name="Bharti A.K."/>
            <person name="Murray J.D."/>
            <person name="Naoumkina M.A."/>
            <person name="Rosen B."/>
            <person name="Silverstein K.A."/>
            <person name="Tang H."/>
            <person name="Rombauts S."/>
            <person name="Zhao P.X."/>
            <person name="Zhou P."/>
            <person name="Barbe V."/>
            <person name="Bardou P."/>
            <person name="Bechner M."/>
            <person name="Bellec A."/>
            <person name="Berger A."/>
            <person name="Berges H."/>
            <person name="Bidwell S."/>
            <person name="Bisseling T."/>
            <person name="Choisne N."/>
            <person name="Couloux A."/>
            <person name="Denny R."/>
            <person name="Deshpande S."/>
            <person name="Dai X."/>
            <person name="Doyle J.J."/>
            <person name="Dudez A.M."/>
            <person name="Farmer A.D."/>
            <person name="Fouteau S."/>
            <person name="Franken C."/>
            <person name="Gibelin C."/>
            <person name="Gish J."/>
            <person name="Goldstein S."/>
            <person name="Gonzalez A.J."/>
            <person name="Green P.J."/>
            <person name="Hallab A."/>
            <person name="Hartog M."/>
            <person name="Hua A."/>
            <person name="Humphray S.J."/>
            <person name="Jeong D.H."/>
            <person name="Jing Y."/>
            <person name="Jocker A."/>
            <person name="Kenton S.M."/>
            <person name="Kim D.J."/>
            <person name="Klee K."/>
            <person name="Lai H."/>
            <person name="Lang C."/>
            <person name="Lin S."/>
            <person name="Macmil S.L."/>
            <person name="Magdelenat G."/>
            <person name="Matthews L."/>
            <person name="McCorrison J."/>
            <person name="Monaghan E.L."/>
            <person name="Mun J.H."/>
            <person name="Najar F.Z."/>
            <person name="Nicholson C."/>
            <person name="Noirot C."/>
            <person name="O'Bleness M."/>
            <person name="Paule C.R."/>
            <person name="Poulain J."/>
            <person name="Prion F."/>
            <person name="Qin B."/>
            <person name="Qu C."/>
            <person name="Retzel E.F."/>
            <person name="Riddle C."/>
            <person name="Sallet E."/>
            <person name="Samain S."/>
            <person name="Samson N."/>
            <person name="Sanders I."/>
            <person name="Saurat O."/>
            <person name="Scarpelli C."/>
            <person name="Schiex T."/>
            <person name="Segurens B."/>
            <person name="Severin A.J."/>
            <person name="Sherrier D.J."/>
            <person name="Shi R."/>
            <person name="Sims S."/>
            <person name="Singer S.R."/>
            <person name="Sinharoy S."/>
            <person name="Sterck L."/>
            <person name="Viollet A."/>
            <person name="Wang B.B."/>
            <person name="Wang K."/>
            <person name="Wang M."/>
            <person name="Wang X."/>
            <person name="Warfsmann J."/>
            <person name="Weissenbach J."/>
            <person name="White D.D."/>
            <person name="White J.D."/>
            <person name="Wiley G.B."/>
            <person name="Wincker P."/>
            <person name="Xing Y."/>
            <person name="Yang L."/>
            <person name="Yao Z."/>
            <person name="Ying F."/>
            <person name="Zhai J."/>
            <person name="Zhou L."/>
            <person name="Zuber A."/>
            <person name="Denarie J."/>
            <person name="Dixon R.A."/>
            <person name="May G.D."/>
            <person name="Schwartz D.C."/>
            <person name="Rogers J."/>
            <person name="Quetier F."/>
            <person name="Town C.D."/>
            <person name="Roe B.A."/>
        </authorList>
    </citation>
    <scope>NUCLEOTIDE SEQUENCE [LARGE SCALE GENOMIC DNA]</scope>
    <source>
        <strain evidence="2">A17</strain>
        <strain evidence="3 4">cv. Jemalong A17</strain>
    </source>
</reference>
<dbReference type="AlphaFoldDB" id="G7JJI3"/>
<keyword evidence="4" id="KW-1185">Reference proteome</keyword>
<dbReference type="EnsemblPlants" id="AES87529">
    <property type="protein sequence ID" value="AES87529"/>
    <property type="gene ID" value="MTR_4g028700"/>
</dbReference>
<reference evidence="3" key="3">
    <citation type="submission" date="2015-04" db="UniProtKB">
        <authorList>
            <consortium name="EnsemblPlants"/>
        </authorList>
    </citation>
    <scope>IDENTIFICATION</scope>
    <source>
        <strain evidence="3">cv. Jemalong A17</strain>
    </source>
</reference>
<evidence type="ECO:0000313" key="4">
    <source>
        <dbReference type="Proteomes" id="UP000002051"/>
    </source>
</evidence>
<gene>
    <name evidence="2" type="ordered locus">MTR_4g028700</name>
</gene>
<organism evidence="2 4">
    <name type="scientific">Medicago truncatula</name>
    <name type="common">Barrel medic</name>
    <name type="synonym">Medicago tribuloides</name>
    <dbReference type="NCBI Taxonomy" id="3880"/>
    <lineage>
        <taxon>Eukaryota</taxon>
        <taxon>Viridiplantae</taxon>
        <taxon>Streptophyta</taxon>
        <taxon>Embryophyta</taxon>
        <taxon>Tracheophyta</taxon>
        <taxon>Spermatophyta</taxon>
        <taxon>Magnoliopsida</taxon>
        <taxon>eudicotyledons</taxon>
        <taxon>Gunneridae</taxon>
        <taxon>Pentapetalae</taxon>
        <taxon>rosids</taxon>
        <taxon>fabids</taxon>
        <taxon>Fabales</taxon>
        <taxon>Fabaceae</taxon>
        <taxon>Papilionoideae</taxon>
        <taxon>50 kb inversion clade</taxon>
        <taxon>NPAAA clade</taxon>
        <taxon>Hologalegina</taxon>
        <taxon>IRL clade</taxon>
        <taxon>Trifolieae</taxon>
        <taxon>Medicago</taxon>
    </lineage>
</organism>
<keyword evidence="1" id="KW-0472">Membrane</keyword>
<sequence>MRRTMRSSSAPPLHPLLLMDALSRALSTFLHHHSYVKGEVVALSSYQRQPHDLGVFIVAMFQILILIDLVVLVRC</sequence>
<proteinExistence type="predicted"/>
<evidence type="ECO:0000313" key="3">
    <source>
        <dbReference type="EnsemblPlants" id="AES87529"/>
    </source>
</evidence>
<dbReference type="EMBL" id="CM001220">
    <property type="protein sequence ID" value="AES87529.1"/>
    <property type="molecule type" value="Genomic_DNA"/>
</dbReference>
<name>G7JJI3_MEDTR</name>
<evidence type="ECO:0000313" key="2">
    <source>
        <dbReference type="EMBL" id="AES87529.1"/>
    </source>
</evidence>
<reference evidence="2 4" key="2">
    <citation type="journal article" date="2014" name="BMC Genomics">
        <title>An improved genome release (version Mt4.0) for the model legume Medicago truncatula.</title>
        <authorList>
            <person name="Tang H."/>
            <person name="Krishnakumar V."/>
            <person name="Bidwell S."/>
            <person name="Rosen B."/>
            <person name="Chan A."/>
            <person name="Zhou S."/>
            <person name="Gentzbittel L."/>
            <person name="Childs K.L."/>
            <person name="Yandell M."/>
            <person name="Gundlach H."/>
            <person name="Mayer K.F."/>
            <person name="Schwartz D.C."/>
            <person name="Town C.D."/>
        </authorList>
    </citation>
    <scope>GENOME REANNOTATION</scope>
    <source>
        <strain evidence="3 4">cv. Jemalong A17</strain>
    </source>
</reference>
<accession>G7JJI3</accession>
<dbReference type="HOGENOM" id="CLU_2674812_0_0_1"/>
<dbReference type="PaxDb" id="3880-AES87529"/>
<protein>
    <submittedName>
        <fullName evidence="2">Transmembrane protein, putative</fullName>
    </submittedName>
</protein>
<dbReference type="Proteomes" id="UP000002051">
    <property type="component" value="Chromosome 4"/>
</dbReference>